<name>A0A5C3KT02_COPMA</name>
<feature type="region of interest" description="Disordered" evidence="2">
    <location>
        <begin position="449"/>
        <end position="474"/>
    </location>
</feature>
<organism evidence="3 4">
    <name type="scientific">Coprinopsis marcescibilis</name>
    <name type="common">Agaric fungus</name>
    <name type="synonym">Psathyrella marcescibilis</name>
    <dbReference type="NCBI Taxonomy" id="230819"/>
    <lineage>
        <taxon>Eukaryota</taxon>
        <taxon>Fungi</taxon>
        <taxon>Dikarya</taxon>
        <taxon>Basidiomycota</taxon>
        <taxon>Agaricomycotina</taxon>
        <taxon>Agaricomycetes</taxon>
        <taxon>Agaricomycetidae</taxon>
        <taxon>Agaricales</taxon>
        <taxon>Agaricineae</taxon>
        <taxon>Psathyrellaceae</taxon>
        <taxon>Coprinopsis</taxon>
    </lineage>
</organism>
<keyword evidence="1" id="KW-0175">Coiled coil</keyword>
<dbReference type="OrthoDB" id="5327923at2759"/>
<feature type="compositionally biased region" description="Pro residues" evidence="2">
    <location>
        <begin position="346"/>
        <end position="355"/>
    </location>
</feature>
<evidence type="ECO:0008006" key="5">
    <source>
        <dbReference type="Google" id="ProtNLM"/>
    </source>
</evidence>
<keyword evidence="4" id="KW-1185">Reference proteome</keyword>
<feature type="compositionally biased region" description="Polar residues" evidence="2">
    <location>
        <begin position="313"/>
        <end position="340"/>
    </location>
</feature>
<protein>
    <recommendedName>
        <fullName evidence="5">Protein kinase domain-containing protein</fullName>
    </recommendedName>
</protein>
<gene>
    <name evidence="3" type="ORF">FA15DRAFT_620944</name>
</gene>
<feature type="compositionally biased region" description="Acidic residues" evidence="2">
    <location>
        <begin position="459"/>
        <end position="469"/>
    </location>
</feature>
<dbReference type="EMBL" id="ML210220">
    <property type="protein sequence ID" value="TFK23387.1"/>
    <property type="molecule type" value="Genomic_DNA"/>
</dbReference>
<feature type="region of interest" description="Disordered" evidence="2">
    <location>
        <begin position="301"/>
        <end position="356"/>
    </location>
</feature>
<dbReference type="STRING" id="230819.A0A5C3KT02"/>
<sequence length="849" mass="95730">MDNDNEQRQGSPLLSVAQNIWKSQGLSRDLTQIFSIHPETAKGAKSNVKLRSRQDFLDHVALTYTDEESKVGRDASKKAREEDRIRRLTSLNTKRRIVFSHWPRPPAKAKKAADRDDEGEERRIITPEKSTIGRMAGNGLDLWAATLFDFYIVQRIPGMEGLRTYSTGGKLSVFIRKYGSKGDLEAAKVQLQKADWEDEPRIVLPHDVKTSVRAFERMPMAQFMPIAGKGKRSENDRSVVFGEGVVPFSSLRPRAKLQHRLAVHRLPKKLVVHDPFGLTEARRSKLQKYLDVLKDGKGAFSWPLPSEDIPESMPTNVTPSRAQSPADSQTVSDSNASDTEPTASATPPPATPPPSALVDVTYVYDLHLSSQGKERLAKELAQLEETKRKVRDAVARLVKDPHTRNVPEVAEYECGFLKTPTEGARMPPERDEKTRPWVYALHRPPPWYEVGEEGSSGGVEDDEVETDGDGDVKMAGVEGEDKEVKAKVHTPEAHLYLSPRSYRGSGNHSIVYGAEWELPRGVLFDGSLKTGDEEDNEREGEVVMCRECVLEKANALIEAEDGPNEEKIDSKWVEKSGWYEITRKGRKGQSLSIIDDEGEYGEPGEEVEFLIHPGKDARTQWDYRGPLRVVQTDVPWQDVRYPICEHPEVLSKAKALRMDIRREERCVPTTATVCVTAKLSTGDEHLEREAANYQTFPDHFFEHWNGFNIIRPMLDPVPVGALVPQFYGYYTTRNGGEGRSAIMLLEDCGEQVGDVDEMSVDDRQECASLFYRMHCENWVHGSAYTRNVLVQEGPLNKFPLFRMLDQRQNPTAPPRKSFRLIDFGRSQSSSGQAEIYPESSKVSELFRVN</sequence>
<feature type="coiled-coil region" evidence="1">
    <location>
        <begin position="373"/>
        <end position="400"/>
    </location>
</feature>
<evidence type="ECO:0000256" key="2">
    <source>
        <dbReference type="SAM" id="MobiDB-lite"/>
    </source>
</evidence>
<evidence type="ECO:0000313" key="3">
    <source>
        <dbReference type="EMBL" id="TFK23387.1"/>
    </source>
</evidence>
<evidence type="ECO:0000313" key="4">
    <source>
        <dbReference type="Proteomes" id="UP000307440"/>
    </source>
</evidence>
<reference evidence="3 4" key="1">
    <citation type="journal article" date="2019" name="Nat. Ecol. Evol.">
        <title>Megaphylogeny resolves global patterns of mushroom evolution.</title>
        <authorList>
            <person name="Varga T."/>
            <person name="Krizsan K."/>
            <person name="Foldi C."/>
            <person name="Dima B."/>
            <person name="Sanchez-Garcia M."/>
            <person name="Sanchez-Ramirez S."/>
            <person name="Szollosi G.J."/>
            <person name="Szarkandi J.G."/>
            <person name="Papp V."/>
            <person name="Albert L."/>
            <person name="Andreopoulos W."/>
            <person name="Angelini C."/>
            <person name="Antonin V."/>
            <person name="Barry K.W."/>
            <person name="Bougher N.L."/>
            <person name="Buchanan P."/>
            <person name="Buyck B."/>
            <person name="Bense V."/>
            <person name="Catcheside P."/>
            <person name="Chovatia M."/>
            <person name="Cooper J."/>
            <person name="Damon W."/>
            <person name="Desjardin D."/>
            <person name="Finy P."/>
            <person name="Geml J."/>
            <person name="Haridas S."/>
            <person name="Hughes K."/>
            <person name="Justo A."/>
            <person name="Karasinski D."/>
            <person name="Kautmanova I."/>
            <person name="Kiss B."/>
            <person name="Kocsube S."/>
            <person name="Kotiranta H."/>
            <person name="LaButti K.M."/>
            <person name="Lechner B.E."/>
            <person name="Liimatainen K."/>
            <person name="Lipzen A."/>
            <person name="Lukacs Z."/>
            <person name="Mihaltcheva S."/>
            <person name="Morgado L.N."/>
            <person name="Niskanen T."/>
            <person name="Noordeloos M.E."/>
            <person name="Ohm R.A."/>
            <person name="Ortiz-Santana B."/>
            <person name="Ovrebo C."/>
            <person name="Racz N."/>
            <person name="Riley R."/>
            <person name="Savchenko A."/>
            <person name="Shiryaev A."/>
            <person name="Soop K."/>
            <person name="Spirin V."/>
            <person name="Szebenyi C."/>
            <person name="Tomsovsky M."/>
            <person name="Tulloss R.E."/>
            <person name="Uehling J."/>
            <person name="Grigoriev I.V."/>
            <person name="Vagvolgyi C."/>
            <person name="Papp T."/>
            <person name="Martin F.M."/>
            <person name="Miettinen O."/>
            <person name="Hibbett D.S."/>
            <person name="Nagy L.G."/>
        </authorList>
    </citation>
    <scope>NUCLEOTIDE SEQUENCE [LARGE SCALE GENOMIC DNA]</scope>
    <source>
        <strain evidence="3 4">CBS 121175</strain>
    </source>
</reference>
<dbReference type="AlphaFoldDB" id="A0A5C3KT02"/>
<proteinExistence type="predicted"/>
<accession>A0A5C3KT02</accession>
<evidence type="ECO:0000256" key="1">
    <source>
        <dbReference type="SAM" id="Coils"/>
    </source>
</evidence>
<dbReference type="Proteomes" id="UP000307440">
    <property type="component" value="Unassembled WGS sequence"/>
</dbReference>